<dbReference type="OrthoDB" id="543154at2759"/>
<keyword evidence="4" id="KW-1185">Reference proteome</keyword>
<dbReference type="PANTHER" id="PTHR47936">
    <property type="entry name" value="PPR_LONG DOMAIN-CONTAINING PROTEIN"/>
    <property type="match status" value="1"/>
</dbReference>
<evidence type="ECO:0000256" key="1">
    <source>
        <dbReference type="ARBA" id="ARBA00022737"/>
    </source>
</evidence>
<protein>
    <recommendedName>
        <fullName evidence="2">Pentatricopeptide repeat-containing protein-mitochondrial domain-containing protein</fullName>
    </recommendedName>
</protein>
<dbReference type="AlphaFoldDB" id="A0A0D2MIA8"/>
<dbReference type="RefSeq" id="XP_013901784.1">
    <property type="nucleotide sequence ID" value="XM_014046330.1"/>
</dbReference>
<dbReference type="PANTHER" id="PTHR47936:SF1">
    <property type="entry name" value="PENTATRICOPEPTIDE REPEAT-CONTAINING PROTEIN GUN1, CHLOROPLASTIC"/>
    <property type="match status" value="1"/>
</dbReference>
<dbReference type="Pfam" id="PF23276">
    <property type="entry name" value="TPR_24"/>
    <property type="match status" value="1"/>
</dbReference>
<gene>
    <name evidence="3" type="ORF">MNEG_5192</name>
</gene>
<proteinExistence type="predicted"/>
<dbReference type="STRING" id="145388.A0A0D2MIA8"/>
<dbReference type="KEGG" id="mng:MNEG_5192"/>
<name>A0A0D2MIA8_9CHLO</name>
<accession>A0A0D2MIA8</accession>
<dbReference type="EMBL" id="KK100980">
    <property type="protein sequence ID" value="KIZ02765.1"/>
    <property type="molecule type" value="Genomic_DNA"/>
</dbReference>
<keyword evidence="1" id="KW-0677">Repeat</keyword>
<organism evidence="3 4">
    <name type="scientific">Monoraphidium neglectum</name>
    <dbReference type="NCBI Taxonomy" id="145388"/>
    <lineage>
        <taxon>Eukaryota</taxon>
        <taxon>Viridiplantae</taxon>
        <taxon>Chlorophyta</taxon>
        <taxon>core chlorophytes</taxon>
        <taxon>Chlorophyceae</taxon>
        <taxon>CS clade</taxon>
        <taxon>Sphaeropleales</taxon>
        <taxon>Selenastraceae</taxon>
        <taxon>Monoraphidium</taxon>
    </lineage>
</organism>
<dbReference type="Proteomes" id="UP000054498">
    <property type="component" value="Unassembled WGS sequence"/>
</dbReference>
<feature type="domain" description="Pentatricopeptide repeat-containing protein-mitochondrial" evidence="2">
    <location>
        <begin position="14"/>
        <end position="109"/>
    </location>
</feature>
<reference evidence="3 4" key="1">
    <citation type="journal article" date="2013" name="BMC Genomics">
        <title>Reconstruction of the lipid metabolism for the microalga Monoraphidium neglectum from its genome sequence reveals characteristics suitable for biofuel production.</title>
        <authorList>
            <person name="Bogen C."/>
            <person name="Al-Dilaimi A."/>
            <person name="Albersmeier A."/>
            <person name="Wichmann J."/>
            <person name="Grundmann M."/>
            <person name="Rupp O."/>
            <person name="Lauersen K.J."/>
            <person name="Blifernez-Klassen O."/>
            <person name="Kalinowski J."/>
            <person name="Goesmann A."/>
            <person name="Mussgnug J.H."/>
            <person name="Kruse O."/>
        </authorList>
    </citation>
    <scope>NUCLEOTIDE SEQUENCE [LARGE SCALE GENOMIC DNA]</scope>
    <source>
        <strain evidence="3 4">SAG 48.87</strain>
    </source>
</reference>
<dbReference type="Gene3D" id="1.25.40.10">
    <property type="entry name" value="Tetratricopeptide repeat domain"/>
    <property type="match status" value="1"/>
</dbReference>
<dbReference type="GeneID" id="25738069"/>
<dbReference type="InterPro" id="IPR057027">
    <property type="entry name" value="TPR_mt"/>
</dbReference>
<dbReference type="InterPro" id="IPR011990">
    <property type="entry name" value="TPR-like_helical_dom_sf"/>
</dbReference>
<evidence type="ECO:0000313" key="3">
    <source>
        <dbReference type="EMBL" id="KIZ02765.1"/>
    </source>
</evidence>
<evidence type="ECO:0000313" key="4">
    <source>
        <dbReference type="Proteomes" id="UP000054498"/>
    </source>
</evidence>
<evidence type="ECO:0000259" key="2">
    <source>
        <dbReference type="Pfam" id="PF23276"/>
    </source>
</evidence>
<sequence length="166" mass="17782">MEVVTEARVLKLELPAAALEAGIRTFAAGGQWQRAVDMLESMTADGQHAQHDTSVAVFRALAEGQQADRSLQLLEVMEQTGRGVPSTVRNLVVRTCATSGRLDRALELLEAMADSAMQSGLSDDEEGGGRGDVFIEGVTFSAVAGECLKQGLSAKAEEVLDWRDYL</sequence>